<feature type="domain" description="Transcription regulator PadR N-terminal" evidence="2">
    <location>
        <begin position="84"/>
        <end position="153"/>
    </location>
</feature>
<dbReference type="InterPro" id="IPR036388">
    <property type="entry name" value="WH-like_DNA-bd_sf"/>
</dbReference>
<organism evidence="3 4">
    <name type="scientific">Citrobacter sedlakii</name>
    <dbReference type="NCBI Taxonomy" id="67826"/>
    <lineage>
        <taxon>Bacteria</taxon>
        <taxon>Pseudomonadati</taxon>
        <taxon>Pseudomonadota</taxon>
        <taxon>Gammaproteobacteria</taxon>
        <taxon>Enterobacterales</taxon>
        <taxon>Enterobacteriaceae</taxon>
        <taxon>Citrobacter</taxon>
        <taxon>Citrobacter freundii complex</taxon>
    </lineage>
</organism>
<evidence type="ECO:0000256" key="1">
    <source>
        <dbReference type="SAM" id="MobiDB-lite"/>
    </source>
</evidence>
<dbReference type="RefSeq" id="WP_200035674.1">
    <property type="nucleotide sequence ID" value="NZ_JADWND010000007.1"/>
</dbReference>
<protein>
    <submittedName>
        <fullName evidence="3">PadR family transcriptional regulator</fullName>
    </submittedName>
</protein>
<feature type="compositionally biased region" description="Basic residues" evidence="1">
    <location>
        <begin position="63"/>
        <end position="72"/>
    </location>
</feature>
<proteinExistence type="predicted"/>
<evidence type="ECO:0000313" key="4">
    <source>
        <dbReference type="Proteomes" id="UP000746649"/>
    </source>
</evidence>
<dbReference type="Proteomes" id="UP000746649">
    <property type="component" value="Unassembled WGS sequence"/>
</dbReference>
<dbReference type="PANTHER" id="PTHR43252:SF7">
    <property type="entry name" value="TRANSCRIPTIONAL REGULATOR YQJI"/>
    <property type="match status" value="1"/>
</dbReference>
<dbReference type="Pfam" id="PF03551">
    <property type="entry name" value="PadR"/>
    <property type="match status" value="1"/>
</dbReference>
<sequence length="224" mass="24637">MRHHHEGCCNGEGEHHEGCCSGEGRHQGGCHSEGHQHGGCNGENHHHGGCNGESHHHGGCGQRHGRGGGRRQRFFGHGELRLVILDILSREASHGYELIKAIENLTQGNYTPSPGVIYPTLDFLQEQGLITISEEDGGRKKITLTTSGAQWLEENQEHLGHIQARITARNVGAELRKNPQMKRALDNFKAVLDLKVNQKNLSDAQLKQITGVIDRAALEITQLD</sequence>
<dbReference type="InterPro" id="IPR005149">
    <property type="entry name" value="Tscrpt_reg_PadR_N"/>
</dbReference>
<reference evidence="3 4" key="1">
    <citation type="submission" date="2020-11" db="EMBL/GenBank/DDBJ databases">
        <title>Enhanced detection system for hospital associated transmission using whole genome sequencing surveillance.</title>
        <authorList>
            <person name="Harrison L.H."/>
            <person name="Van Tyne D."/>
            <person name="Marsh J.W."/>
            <person name="Griffith M.P."/>
            <person name="Snyder D.J."/>
            <person name="Cooper V.S."/>
            <person name="Mustapha M."/>
        </authorList>
    </citation>
    <scope>NUCLEOTIDE SEQUENCE [LARGE SCALE GENOMIC DNA]</scope>
    <source>
        <strain evidence="3 4">CB00117</strain>
    </source>
</reference>
<dbReference type="Gene3D" id="1.10.10.10">
    <property type="entry name" value="Winged helix-like DNA-binding domain superfamily/Winged helix DNA-binding domain"/>
    <property type="match status" value="1"/>
</dbReference>
<comment type="caution">
    <text evidence="3">The sequence shown here is derived from an EMBL/GenBank/DDBJ whole genome shotgun (WGS) entry which is preliminary data.</text>
</comment>
<dbReference type="InterPro" id="IPR036390">
    <property type="entry name" value="WH_DNA-bd_sf"/>
</dbReference>
<name>A0ABS0ZUM8_9ENTR</name>
<accession>A0ABS0ZUM8</accession>
<dbReference type="SUPFAM" id="SSF46785">
    <property type="entry name" value="Winged helix' DNA-binding domain"/>
    <property type="match status" value="1"/>
</dbReference>
<feature type="region of interest" description="Disordered" evidence="1">
    <location>
        <begin position="52"/>
        <end position="72"/>
    </location>
</feature>
<evidence type="ECO:0000313" key="3">
    <source>
        <dbReference type="EMBL" id="MBJ8382523.1"/>
    </source>
</evidence>
<keyword evidence="4" id="KW-1185">Reference proteome</keyword>
<dbReference type="PANTHER" id="PTHR43252">
    <property type="entry name" value="TRANSCRIPTIONAL REGULATOR YQJI"/>
    <property type="match status" value="1"/>
</dbReference>
<gene>
    <name evidence="3" type="ORF">I6M88_16300</name>
</gene>
<dbReference type="EMBL" id="JADWND010000007">
    <property type="protein sequence ID" value="MBJ8382523.1"/>
    <property type="molecule type" value="Genomic_DNA"/>
</dbReference>
<evidence type="ECO:0000259" key="2">
    <source>
        <dbReference type="Pfam" id="PF03551"/>
    </source>
</evidence>